<dbReference type="Gene3D" id="1.10.555.10">
    <property type="entry name" value="Rho GTPase activation protein"/>
    <property type="match status" value="1"/>
</dbReference>
<dbReference type="PANTHER" id="PTHR45899:SF2">
    <property type="entry name" value="RHO GTPASE ACTIVATING PROTEIN AT 15B, ISOFORM C"/>
    <property type="match status" value="1"/>
</dbReference>
<reference evidence="3 4" key="2">
    <citation type="submission" date="2018-08" db="EMBL/GenBank/DDBJ databases">
        <authorList>
            <person name="Laetsch R D."/>
            <person name="Stevens L."/>
            <person name="Kumar S."/>
            <person name="Blaxter L. M."/>
        </authorList>
    </citation>
    <scope>NUCLEOTIDE SEQUENCE [LARGE SCALE GENOMIC DNA]</scope>
</reference>
<accession>A0A182DX39</accession>
<proteinExistence type="predicted"/>
<keyword evidence="4" id="KW-1185">Reference proteome</keyword>
<dbReference type="InterPro" id="IPR000198">
    <property type="entry name" value="RhoGAP_dom"/>
</dbReference>
<dbReference type="WBParaSite" id="nOo.2.0.1.t00211-RA">
    <property type="protein sequence ID" value="nOo.2.0.1.t00211-RA"/>
    <property type="gene ID" value="nOo.2.0.1.g00211"/>
</dbReference>
<dbReference type="InterPro" id="IPR052227">
    <property type="entry name" value="Arf-Rho-GAP_ANK-PH_domain"/>
</dbReference>
<dbReference type="PANTHER" id="PTHR45899">
    <property type="entry name" value="RHO GTPASE ACTIVATING PROTEIN AT 15B, ISOFORM C"/>
    <property type="match status" value="1"/>
</dbReference>
<organism evidence="5">
    <name type="scientific">Onchocerca ochengi</name>
    <name type="common">Filarial nematode worm</name>
    <dbReference type="NCBI Taxonomy" id="42157"/>
    <lineage>
        <taxon>Eukaryota</taxon>
        <taxon>Metazoa</taxon>
        <taxon>Ecdysozoa</taxon>
        <taxon>Nematoda</taxon>
        <taxon>Chromadorea</taxon>
        <taxon>Rhabditida</taxon>
        <taxon>Spirurina</taxon>
        <taxon>Spiruromorpha</taxon>
        <taxon>Filarioidea</taxon>
        <taxon>Onchocercidae</taxon>
        <taxon>Onchocerca</taxon>
    </lineage>
</organism>
<feature type="compositionally biased region" description="Low complexity" evidence="1">
    <location>
        <begin position="85"/>
        <end position="99"/>
    </location>
</feature>
<dbReference type="GO" id="GO:0005547">
    <property type="term" value="F:phosphatidylinositol-3,4,5-trisphosphate binding"/>
    <property type="evidence" value="ECO:0007669"/>
    <property type="project" value="TreeGrafter"/>
</dbReference>
<protein>
    <submittedName>
        <fullName evidence="5">Rho-GAP domain-containing protein</fullName>
    </submittedName>
</protein>
<dbReference type="GO" id="GO:0005737">
    <property type="term" value="C:cytoplasm"/>
    <property type="evidence" value="ECO:0007669"/>
    <property type="project" value="TreeGrafter"/>
</dbReference>
<dbReference type="Gene3D" id="3.10.20.90">
    <property type="entry name" value="Phosphatidylinositol 3-kinase Catalytic Subunit, Chain A, domain 1"/>
    <property type="match status" value="1"/>
</dbReference>
<evidence type="ECO:0000259" key="2">
    <source>
        <dbReference type="PROSITE" id="PS50238"/>
    </source>
</evidence>
<name>A0A182DX39_ONCOC</name>
<evidence type="ECO:0000256" key="1">
    <source>
        <dbReference type="SAM" id="MobiDB-lite"/>
    </source>
</evidence>
<dbReference type="GO" id="GO:0007165">
    <property type="term" value="P:signal transduction"/>
    <property type="evidence" value="ECO:0007669"/>
    <property type="project" value="InterPro"/>
</dbReference>
<sequence>MVSTQNRPIPAPRISLTNRKPAIPNRILKSEVVPNPLISLPNSTKLISNSCLHQTVLPLQNLSSKKSLRRVRSLSDIQKTVIPNISRSASSSSQSNDSPRNPPDILNLEGLERGRVARITKILNSVISGNATSTVRSMDEQNDSPISNNLVTGHDFSSVTKKSKHLLESDAIPDTVNRDHSNISVIFDPENVPRNGLWNSGYIGLETYSEMAKLLHDDASANNGCERSFDSFEKCSGVDDPENSAIGNIDSWIGNKKTDDKDILGDKLLLSAWAEVVVCKKDYGKLWIVVEESALAGWATNDKVGDPVVGPYYLKNILYVGKNPVDAAVELHVRENVLCSHWTNLKLKMTTEVEKWILDIVKCIMPKNELLLYSVKSLNAGGSVWIRQGTACVWSSGWMFLDEHKLYYALDSCGILFELDVRKFVGMKNTLSKVDWCASIVGSMKGPFLLLQEGGSLFVQAEYDSATLTWIDLLNHQMECSGYRLEDSKLTSDDVPVIVDKCIKFISTYGLLQPGLYRRNGPKVEVRSLLAEFRKDPVNVHLLPGSDDMINVVADVLRSFFRQLDSPLIPYHIQDRLFAVASLKDPTRLDEYHEILMGLPRIRIQTLRRILDHLKDVTELANANLATIENVAKVFGPTLFSVEQDNGVDNSFAVTIQQVNLVKDFLTYYASIFRISAREMIIKSKINMLQEKSNQTKARADGFLVPVHILEKDNHTFNVQSSSNAEQVCDAARNRPAVRSKIDVDNFALFEEIKCGQLERRVNPLEKMSSMITGRWLDWEPAECFLLFKRDPIPYSFRLSYPFADDVRIAEQGAKSFNVGHLKLEGGLVAYYNKGLKKVNEWHTDDILWYIGHESNRKPPYPHTLTFILPKDNNFKYKSKYMENIAGILNSILFHICSFFMNKPDKSLYQLKTIMHPPTTES</sequence>
<dbReference type="SUPFAM" id="SSF54236">
    <property type="entry name" value="Ubiquitin-like"/>
    <property type="match status" value="1"/>
</dbReference>
<dbReference type="Pfam" id="PF00620">
    <property type="entry name" value="RhoGAP"/>
    <property type="match status" value="1"/>
</dbReference>
<evidence type="ECO:0000313" key="4">
    <source>
        <dbReference type="Proteomes" id="UP000271087"/>
    </source>
</evidence>
<dbReference type="OrthoDB" id="29546at2759"/>
<dbReference type="SUPFAM" id="SSF48350">
    <property type="entry name" value="GTPase activation domain, GAP"/>
    <property type="match status" value="1"/>
</dbReference>
<gene>
    <name evidence="3" type="ORF">NOO_LOCUS211</name>
</gene>
<evidence type="ECO:0000313" key="3">
    <source>
        <dbReference type="EMBL" id="VDK61635.1"/>
    </source>
</evidence>
<dbReference type="STRING" id="42157.A0A182DX39"/>
<feature type="region of interest" description="Disordered" evidence="1">
    <location>
        <begin position="85"/>
        <end position="109"/>
    </location>
</feature>
<dbReference type="Proteomes" id="UP000271087">
    <property type="component" value="Unassembled WGS sequence"/>
</dbReference>
<reference evidence="5" key="1">
    <citation type="submission" date="2016-06" db="UniProtKB">
        <authorList>
            <consortium name="WormBaseParasite"/>
        </authorList>
    </citation>
    <scope>IDENTIFICATION</scope>
</reference>
<dbReference type="InterPro" id="IPR008936">
    <property type="entry name" value="Rho_GTPase_activation_prot"/>
</dbReference>
<evidence type="ECO:0000313" key="5">
    <source>
        <dbReference type="WBParaSite" id="nOo.2.0.1.t00211-RA"/>
    </source>
</evidence>
<feature type="domain" description="Rho-GAP" evidence="2">
    <location>
        <begin position="483"/>
        <end position="673"/>
    </location>
</feature>
<dbReference type="InterPro" id="IPR029071">
    <property type="entry name" value="Ubiquitin-like_domsf"/>
</dbReference>
<dbReference type="SMART" id="SM00324">
    <property type="entry name" value="RhoGAP"/>
    <property type="match status" value="1"/>
</dbReference>
<dbReference type="PROSITE" id="PS50238">
    <property type="entry name" value="RHOGAP"/>
    <property type="match status" value="1"/>
</dbReference>
<dbReference type="AlphaFoldDB" id="A0A182DX39"/>
<dbReference type="EMBL" id="UYRW01000018">
    <property type="protein sequence ID" value="VDK61635.1"/>
    <property type="molecule type" value="Genomic_DNA"/>
</dbReference>